<name>A0A061HUH0_CRIGR</name>
<evidence type="ECO:0000313" key="1">
    <source>
        <dbReference type="EMBL" id="ERE65240.1"/>
    </source>
</evidence>
<dbReference type="Proteomes" id="UP000030759">
    <property type="component" value="Unassembled WGS sequence"/>
</dbReference>
<evidence type="ECO:0000313" key="2">
    <source>
        <dbReference type="Proteomes" id="UP000030759"/>
    </source>
</evidence>
<organism evidence="1 2">
    <name type="scientific">Cricetulus griseus</name>
    <name type="common">Chinese hamster</name>
    <name type="synonym">Cricetulus barabensis griseus</name>
    <dbReference type="NCBI Taxonomy" id="10029"/>
    <lineage>
        <taxon>Eukaryota</taxon>
        <taxon>Metazoa</taxon>
        <taxon>Chordata</taxon>
        <taxon>Craniata</taxon>
        <taxon>Vertebrata</taxon>
        <taxon>Euteleostomi</taxon>
        <taxon>Mammalia</taxon>
        <taxon>Eutheria</taxon>
        <taxon>Euarchontoglires</taxon>
        <taxon>Glires</taxon>
        <taxon>Rodentia</taxon>
        <taxon>Myomorpha</taxon>
        <taxon>Muroidea</taxon>
        <taxon>Cricetidae</taxon>
        <taxon>Cricetinae</taxon>
        <taxon>Cricetulus</taxon>
    </lineage>
</organism>
<proteinExistence type="predicted"/>
<protein>
    <submittedName>
        <fullName evidence="1">Uncharacterized protein</fullName>
    </submittedName>
</protein>
<reference evidence="2" key="1">
    <citation type="journal article" date="2013" name="Nat. Biotechnol.">
        <title>Chinese hamster genome sequenced from sorted chromosomes.</title>
        <authorList>
            <person name="Brinkrolf K."/>
            <person name="Rupp O."/>
            <person name="Laux H."/>
            <person name="Kollin F."/>
            <person name="Ernst W."/>
            <person name="Linke B."/>
            <person name="Kofler R."/>
            <person name="Romand S."/>
            <person name="Hesse F."/>
            <person name="Budach W.E."/>
            <person name="Galosy S."/>
            <person name="Muller D."/>
            <person name="Noll T."/>
            <person name="Wienberg J."/>
            <person name="Jostock T."/>
            <person name="Leonard M."/>
            <person name="Grillari J."/>
            <person name="Tauch A."/>
            <person name="Goesmann A."/>
            <person name="Helk B."/>
            <person name="Mott J.E."/>
            <person name="Puhler A."/>
            <person name="Borth N."/>
        </authorList>
    </citation>
    <scope>NUCLEOTIDE SEQUENCE [LARGE SCALE GENOMIC DNA]</scope>
    <source>
        <strain evidence="2">17A/GY</strain>
    </source>
</reference>
<gene>
    <name evidence="1" type="ORF">H671_xg20405</name>
</gene>
<sequence>MKKPGVILTVSTLWELRISPSTAYPGLDPIARHSSLTTTGLQRLAQCLAVGVCFCFHQILDESSRMVCTTTLYCKDVFGVVENIQIVYDLSNLSNKEECDLPIHDSYTKLLVRVTYILLSLPPYFLPG</sequence>
<accession>A0A061HUH0</accession>
<dbReference type="AlphaFoldDB" id="A0A061HUH0"/>
<dbReference type="EMBL" id="KE685598">
    <property type="protein sequence ID" value="ERE65240.1"/>
    <property type="molecule type" value="Genomic_DNA"/>
</dbReference>